<sequence>MTQKISRILDFQISSFISPNLINLTYKILHDSSSGTIKLRDRLVHSIPIHQLSLLSKSFTQRYFSY</sequence>
<evidence type="ECO:0000313" key="1">
    <source>
        <dbReference type="EMBL" id="GMM32857.1"/>
    </source>
</evidence>
<proteinExistence type="predicted"/>
<keyword evidence="2" id="KW-1185">Reference proteome</keyword>
<organism evidence="1 2">
    <name type="scientific">Saccharomycopsis crataegensis</name>
    <dbReference type="NCBI Taxonomy" id="43959"/>
    <lineage>
        <taxon>Eukaryota</taxon>
        <taxon>Fungi</taxon>
        <taxon>Dikarya</taxon>
        <taxon>Ascomycota</taxon>
        <taxon>Saccharomycotina</taxon>
        <taxon>Saccharomycetes</taxon>
        <taxon>Saccharomycopsidaceae</taxon>
        <taxon>Saccharomycopsis</taxon>
    </lineage>
</organism>
<dbReference type="AlphaFoldDB" id="A0AAV5QDV0"/>
<protein>
    <submittedName>
        <fullName evidence="1">Uncharacterized protein</fullName>
    </submittedName>
</protein>
<dbReference type="RefSeq" id="XP_064849857.1">
    <property type="nucleotide sequence ID" value="XM_064993785.1"/>
</dbReference>
<dbReference type="GeneID" id="90070836"/>
<reference evidence="1 2" key="1">
    <citation type="journal article" date="2023" name="Elife">
        <title>Identification of key yeast species and microbe-microbe interactions impacting larval growth of Drosophila in the wild.</title>
        <authorList>
            <person name="Mure A."/>
            <person name="Sugiura Y."/>
            <person name="Maeda R."/>
            <person name="Honda K."/>
            <person name="Sakurai N."/>
            <person name="Takahashi Y."/>
            <person name="Watada M."/>
            <person name="Katoh T."/>
            <person name="Gotoh A."/>
            <person name="Gotoh Y."/>
            <person name="Taniguchi I."/>
            <person name="Nakamura K."/>
            <person name="Hayashi T."/>
            <person name="Katayama T."/>
            <person name="Uemura T."/>
            <person name="Hattori Y."/>
        </authorList>
    </citation>
    <scope>NUCLEOTIDE SEQUENCE [LARGE SCALE GENOMIC DNA]</scope>
    <source>
        <strain evidence="1 2">SC-9</strain>
    </source>
</reference>
<dbReference type="Proteomes" id="UP001360560">
    <property type="component" value="Unassembled WGS sequence"/>
</dbReference>
<dbReference type="EMBL" id="BTFZ01000001">
    <property type="protein sequence ID" value="GMM32857.1"/>
    <property type="molecule type" value="Genomic_DNA"/>
</dbReference>
<name>A0AAV5QDV0_9ASCO</name>
<gene>
    <name evidence="1" type="ORF">DASC09_001820</name>
</gene>
<accession>A0AAV5QDV0</accession>
<evidence type="ECO:0000313" key="2">
    <source>
        <dbReference type="Proteomes" id="UP001360560"/>
    </source>
</evidence>
<comment type="caution">
    <text evidence="1">The sequence shown here is derived from an EMBL/GenBank/DDBJ whole genome shotgun (WGS) entry which is preliminary data.</text>
</comment>